<evidence type="ECO:0000256" key="4">
    <source>
        <dbReference type="ARBA" id="ARBA00022833"/>
    </source>
</evidence>
<dbReference type="InterPro" id="IPR008906">
    <property type="entry name" value="HATC_C_dom"/>
</dbReference>
<protein>
    <recommendedName>
        <fullName evidence="11">BED-type domain-containing protein</fullName>
    </recommendedName>
</protein>
<dbReference type="EMBL" id="OIVN01001113">
    <property type="protein sequence ID" value="SPC89998.1"/>
    <property type="molecule type" value="Genomic_DNA"/>
</dbReference>
<keyword evidence="8" id="KW-0539">Nucleus</keyword>
<evidence type="ECO:0000256" key="8">
    <source>
        <dbReference type="ARBA" id="ARBA00023242"/>
    </source>
</evidence>
<comment type="subcellular location">
    <subcellularLocation>
        <location evidence="1">Nucleus</location>
    </subcellularLocation>
</comment>
<dbReference type="InterPro" id="IPR036236">
    <property type="entry name" value="Znf_C2H2_sf"/>
</dbReference>
<dbReference type="AlphaFoldDB" id="A0A2N9FS09"/>
<reference evidence="12" key="1">
    <citation type="submission" date="2018-02" db="EMBL/GenBank/DDBJ databases">
        <authorList>
            <person name="Cohen D.B."/>
            <person name="Kent A.D."/>
        </authorList>
    </citation>
    <scope>NUCLEOTIDE SEQUENCE</scope>
</reference>
<evidence type="ECO:0000256" key="6">
    <source>
        <dbReference type="ARBA" id="ARBA00023125"/>
    </source>
</evidence>
<keyword evidence="5" id="KW-0805">Transcription regulation</keyword>
<dbReference type="Pfam" id="PF05699">
    <property type="entry name" value="Dimer_Tnp_hAT"/>
    <property type="match status" value="1"/>
</dbReference>
<keyword evidence="3 9" id="KW-0863">Zinc-finger</keyword>
<dbReference type="SMART" id="SM00614">
    <property type="entry name" value="ZnF_BED"/>
    <property type="match status" value="1"/>
</dbReference>
<accession>A0A2N9FS09</accession>
<evidence type="ECO:0000256" key="9">
    <source>
        <dbReference type="PROSITE-ProRule" id="PRU00027"/>
    </source>
</evidence>
<evidence type="ECO:0000256" key="2">
    <source>
        <dbReference type="ARBA" id="ARBA00022723"/>
    </source>
</evidence>
<evidence type="ECO:0000259" key="11">
    <source>
        <dbReference type="PROSITE" id="PS50808"/>
    </source>
</evidence>
<evidence type="ECO:0000256" key="5">
    <source>
        <dbReference type="ARBA" id="ARBA00023015"/>
    </source>
</evidence>
<organism evidence="12">
    <name type="scientific">Fagus sylvatica</name>
    <name type="common">Beechnut</name>
    <dbReference type="NCBI Taxonomy" id="28930"/>
    <lineage>
        <taxon>Eukaryota</taxon>
        <taxon>Viridiplantae</taxon>
        <taxon>Streptophyta</taxon>
        <taxon>Embryophyta</taxon>
        <taxon>Tracheophyta</taxon>
        <taxon>Spermatophyta</taxon>
        <taxon>Magnoliopsida</taxon>
        <taxon>eudicotyledons</taxon>
        <taxon>Gunneridae</taxon>
        <taxon>Pentapetalae</taxon>
        <taxon>rosids</taxon>
        <taxon>fabids</taxon>
        <taxon>Fagales</taxon>
        <taxon>Fagaceae</taxon>
        <taxon>Fagus</taxon>
    </lineage>
</organism>
<name>A0A2N9FS09_FAGSY</name>
<dbReference type="Pfam" id="PF02892">
    <property type="entry name" value="zf-BED"/>
    <property type="match status" value="1"/>
</dbReference>
<feature type="compositionally biased region" description="Acidic residues" evidence="10">
    <location>
        <begin position="10"/>
        <end position="19"/>
    </location>
</feature>
<dbReference type="SUPFAM" id="SSF57667">
    <property type="entry name" value="beta-beta-alpha zinc fingers"/>
    <property type="match status" value="1"/>
</dbReference>
<keyword evidence="7" id="KW-0804">Transcription</keyword>
<evidence type="ECO:0000256" key="7">
    <source>
        <dbReference type="ARBA" id="ARBA00023163"/>
    </source>
</evidence>
<dbReference type="GO" id="GO:0005634">
    <property type="term" value="C:nucleus"/>
    <property type="evidence" value="ECO:0007669"/>
    <property type="project" value="UniProtKB-SubCell"/>
</dbReference>
<dbReference type="InterPro" id="IPR052035">
    <property type="entry name" value="ZnF_BED_domain_contain"/>
</dbReference>
<evidence type="ECO:0000256" key="1">
    <source>
        <dbReference type="ARBA" id="ARBA00004123"/>
    </source>
</evidence>
<evidence type="ECO:0000256" key="10">
    <source>
        <dbReference type="SAM" id="MobiDB-lite"/>
    </source>
</evidence>
<dbReference type="InterPro" id="IPR003656">
    <property type="entry name" value="Znf_BED"/>
</dbReference>
<dbReference type="SUPFAM" id="SSF53098">
    <property type="entry name" value="Ribonuclease H-like"/>
    <property type="match status" value="1"/>
</dbReference>
<dbReference type="InterPro" id="IPR012337">
    <property type="entry name" value="RNaseH-like_sf"/>
</dbReference>
<dbReference type="PANTHER" id="PTHR46481">
    <property type="entry name" value="ZINC FINGER BED DOMAIN-CONTAINING PROTEIN 4"/>
    <property type="match status" value="1"/>
</dbReference>
<sequence>MAESPPIDLEILDSDDEDAVIMKSPPPNPAAPSPAPLKKMKKTTSVVWDDFKKLPIGLDGRSRAKCKWCGKTYGSESSNGTKNMLRHIPKCPRRNHKDIEKMHERQEQKMFTRKIKQEEYREKVAKAIIKHNYSFISVEHEGNRDVHSYLNPDVKHISRNTAKADVLKVHRKEKDNIRNMLKSIPGRICLTSDLWTSITTEGYICLTAHYVDENWKLKSIILNFCHMPPPHTGIALSEKIFKFLKDWGIEEKVFSITLDNAYNNDNMQDLLKAKLNLRNLLLCGGAFFHVRCGAHILNLIVQEGLKVIDKSVSKIRETVKYIKGSEIRICKFKECAQQLGIRTAKGLHLDVTTRWNATYDMFESAMKYRRVYKLDFVDYIFKKIESNDLTAKTKLQHVRTQLYQLFSEYEHQKPMVAENVSSCVGSSSHSSAPSGIDHEEDMEVDEFDYYESSVSGNTKKSQLDLYLEEPRLNRKQYAKLDVLSWWKQNDNRFSELSLMARDLLSIPITTVASESTFSIGSKILNQYRSCLLPENVEALICTRTWLCGFEAENANDITRQLEVKLSSMNISTVGSATNVD</sequence>
<keyword evidence="4" id="KW-0862">Zinc</keyword>
<feature type="region of interest" description="Disordered" evidence="10">
    <location>
        <begin position="1"/>
        <end position="39"/>
    </location>
</feature>
<feature type="compositionally biased region" description="Pro residues" evidence="10">
    <location>
        <begin position="24"/>
        <end position="35"/>
    </location>
</feature>
<dbReference type="PANTHER" id="PTHR46481:SF6">
    <property type="entry name" value="ZINC FINGER BED DOMAIN-CONTAINING PROTEIN RICESLEEPER 2-LIKE"/>
    <property type="match status" value="1"/>
</dbReference>
<keyword evidence="2" id="KW-0479">Metal-binding</keyword>
<dbReference type="GO" id="GO:0008270">
    <property type="term" value="F:zinc ion binding"/>
    <property type="evidence" value="ECO:0007669"/>
    <property type="project" value="UniProtKB-KW"/>
</dbReference>
<dbReference type="GO" id="GO:0003677">
    <property type="term" value="F:DNA binding"/>
    <property type="evidence" value="ECO:0007669"/>
    <property type="project" value="UniProtKB-KW"/>
</dbReference>
<dbReference type="PROSITE" id="PS50808">
    <property type="entry name" value="ZF_BED"/>
    <property type="match status" value="1"/>
</dbReference>
<keyword evidence="6" id="KW-0238">DNA-binding</keyword>
<evidence type="ECO:0000313" key="12">
    <source>
        <dbReference type="EMBL" id="SPC89998.1"/>
    </source>
</evidence>
<evidence type="ECO:0000256" key="3">
    <source>
        <dbReference type="ARBA" id="ARBA00022771"/>
    </source>
</evidence>
<dbReference type="GO" id="GO:0046983">
    <property type="term" value="F:protein dimerization activity"/>
    <property type="evidence" value="ECO:0007669"/>
    <property type="project" value="InterPro"/>
</dbReference>
<proteinExistence type="predicted"/>
<gene>
    <name evidence="12" type="ORF">FSB_LOCUS17880</name>
</gene>
<feature type="domain" description="BED-type" evidence="11">
    <location>
        <begin position="42"/>
        <end position="103"/>
    </location>
</feature>